<evidence type="ECO:0000313" key="2">
    <source>
        <dbReference type="EMBL" id="KAJ7190608.1"/>
    </source>
</evidence>
<accession>A0AAD6Y1V5</accession>
<sequence>MPYCPCCGEDVPVSTKLRHLRALGWKNIQDYVKKHNTNLTSRLLGRFRKRKSSEDPDTPRKAAKHSKSNSSHDDPSGEPVSPPPDFYPDMAMEEDPPEPPDPPRITTTRPRLVTVETCSSSGSVRESEPELTVDDNDDMDPDHDPELDESLLTHVELSPHEQLDGCLESKEKRQIAYGQVLHVLEFRAALPIVKEAGDIVQQPTALLLAVVRPVKLDKRCQKLGTPYYQDGQFAPLDYPFSSPTTVLGLFGTRDAAMDDADAVDVSAARCEGILYVPSPASMSTLSQLYAPEVHVRTVSSCHVLDSFFPSDCLHLTPDFTSGNVPVRNPEGEAARALYSKNDPKAAVQHSNYNRIRLTSAGTKVSVMEDAARGVDVQFRVLGEAVACSAVPGPGDSRGLKPDGASDISGRTLSAL</sequence>
<gene>
    <name evidence="2" type="ORF">GGX14DRAFT_603941</name>
</gene>
<keyword evidence="3" id="KW-1185">Reference proteome</keyword>
<dbReference type="EMBL" id="JARJCW010000146">
    <property type="protein sequence ID" value="KAJ7190608.1"/>
    <property type="molecule type" value="Genomic_DNA"/>
</dbReference>
<organism evidence="2 3">
    <name type="scientific">Mycena pura</name>
    <dbReference type="NCBI Taxonomy" id="153505"/>
    <lineage>
        <taxon>Eukaryota</taxon>
        <taxon>Fungi</taxon>
        <taxon>Dikarya</taxon>
        <taxon>Basidiomycota</taxon>
        <taxon>Agaricomycotina</taxon>
        <taxon>Agaricomycetes</taxon>
        <taxon>Agaricomycetidae</taxon>
        <taxon>Agaricales</taxon>
        <taxon>Marasmiineae</taxon>
        <taxon>Mycenaceae</taxon>
        <taxon>Mycena</taxon>
    </lineage>
</organism>
<feature type="compositionally biased region" description="Acidic residues" evidence="1">
    <location>
        <begin position="129"/>
        <end position="142"/>
    </location>
</feature>
<dbReference type="AlphaFoldDB" id="A0AAD6Y1V5"/>
<protein>
    <submittedName>
        <fullName evidence="2">Uncharacterized protein</fullName>
    </submittedName>
</protein>
<feature type="region of interest" description="Disordered" evidence="1">
    <location>
        <begin position="391"/>
        <end position="415"/>
    </location>
</feature>
<comment type="caution">
    <text evidence="2">The sequence shown here is derived from an EMBL/GenBank/DDBJ whole genome shotgun (WGS) entry which is preliminary data.</text>
</comment>
<reference evidence="2" key="1">
    <citation type="submission" date="2023-03" db="EMBL/GenBank/DDBJ databases">
        <title>Massive genome expansion in bonnet fungi (Mycena s.s.) driven by repeated elements and novel gene families across ecological guilds.</title>
        <authorList>
            <consortium name="Lawrence Berkeley National Laboratory"/>
            <person name="Harder C.B."/>
            <person name="Miyauchi S."/>
            <person name="Viragh M."/>
            <person name="Kuo A."/>
            <person name="Thoen E."/>
            <person name="Andreopoulos B."/>
            <person name="Lu D."/>
            <person name="Skrede I."/>
            <person name="Drula E."/>
            <person name="Henrissat B."/>
            <person name="Morin E."/>
            <person name="Kohler A."/>
            <person name="Barry K."/>
            <person name="LaButti K."/>
            <person name="Morin E."/>
            <person name="Salamov A."/>
            <person name="Lipzen A."/>
            <person name="Mereny Z."/>
            <person name="Hegedus B."/>
            <person name="Baldrian P."/>
            <person name="Stursova M."/>
            <person name="Weitz H."/>
            <person name="Taylor A."/>
            <person name="Grigoriev I.V."/>
            <person name="Nagy L.G."/>
            <person name="Martin F."/>
            <person name="Kauserud H."/>
        </authorList>
    </citation>
    <scope>NUCLEOTIDE SEQUENCE</scope>
    <source>
        <strain evidence="2">9144</strain>
    </source>
</reference>
<evidence type="ECO:0000313" key="3">
    <source>
        <dbReference type="Proteomes" id="UP001219525"/>
    </source>
</evidence>
<proteinExistence type="predicted"/>
<name>A0AAD6Y1V5_9AGAR</name>
<feature type="region of interest" description="Disordered" evidence="1">
    <location>
        <begin position="42"/>
        <end position="142"/>
    </location>
</feature>
<evidence type="ECO:0000256" key="1">
    <source>
        <dbReference type="SAM" id="MobiDB-lite"/>
    </source>
</evidence>
<dbReference type="Proteomes" id="UP001219525">
    <property type="component" value="Unassembled WGS sequence"/>
</dbReference>